<dbReference type="Proteomes" id="UP001642464">
    <property type="component" value="Unassembled WGS sequence"/>
</dbReference>
<reference evidence="1 2" key="1">
    <citation type="submission" date="2024-02" db="EMBL/GenBank/DDBJ databases">
        <authorList>
            <person name="Chen Y."/>
            <person name="Shah S."/>
            <person name="Dougan E. K."/>
            <person name="Thang M."/>
            <person name="Chan C."/>
        </authorList>
    </citation>
    <scope>NUCLEOTIDE SEQUENCE [LARGE SCALE GENOMIC DNA]</scope>
</reference>
<gene>
    <name evidence="1" type="ORF">SCF082_LOCUS21443</name>
</gene>
<protein>
    <submittedName>
        <fullName evidence="1">LRR receptor-like serine/threonine-protein kinase FLS2</fullName>
    </submittedName>
</protein>
<comment type="caution">
    <text evidence="1">The sequence shown here is derived from an EMBL/GenBank/DDBJ whole genome shotgun (WGS) entry which is preliminary data.</text>
</comment>
<name>A0ABP0L9D8_9DINO</name>
<evidence type="ECO:0000313" key="2">
    <source>
        <dbReference type="Proteomes" id="UP001642464"/>
    </source>
</evidence>
<proteinExistence type="predicted"/>
<evidence type="ECO:0000313" key="1">
    <source>
        <dbReference type="EMBL" id="CAK9035770.1"/>
    </source>
</evidence>
<accession>A0ABP0L9D8</accession>
<keyword evidence="2" id="KW-1185">Reference proteome</keyword>
<dbReference type="EMBL" id="CAXAMM010015213">
    <property type="protein sequence ID" value="CAK9035770.1"/>
    <property type="molecule type" value="Genomic_DNA"/>
</dbReference>
<sequence length="365" mass="39862">MTLQPQECFGGVECGKATAPIAVEDGDQWDIQLSDLQRQKSFERQENLPVNGEVARIKRLLAASAAHIAVKMHGRAHVTLKDGVVVATPSSGDTCGTSSERVPVDSRGSEADWPLANISSFVEAMGNKSRDLSEALMDRCLLEEAEASERALAGAKQILFKYSRCQSFYLEIIQKLVAVGLVSVVNSDDGLQLCMAFTLLMAAATGMAQPYFHPQANSVQCCSFACLALAAVGFSYEFTWLSRGSLAVPFLLSAGLALRPDSTESLAVRIWRQMGKEIPKLQDGKPLEVLVAALHRWMVGSLAQQRPLQWATGGTAAQRSEQQDDPSYNLFWESAPTAHAFPDDEEREEVERSFCWTLHIRVPGG</sequence>
<organism evidence="1 2">
    <name type="scientific">Durusdinium trenchii</name>
    <dbReference type="NCBI Taxonomy" id="1381693"/>
    <lineage>
        <taxon>Eukaryota</taxon>
        <taxon>Sar</taxon>
        <taxon>Alveolata</taxon>
        <taxon>Dinophyceae</taxon>
        <taxon>Suessiales</taxon>
        <taxon>Symbiodiniaceae</taxon>
        <taxon>Durusdinium</taxon>
    </lineage>
</organism>